<dbReference type="Pfam" id="PF08241">
    <property type="entry name" value="Methyltransf_11"/>
    <property type="match status" value="1"/>
</dbReference>
<organism evidence="2">
    <name type="scientific">uncultured Frankineae bacterium</name>
    <dbReference type="NCBI Taxonomy" id="437475"/>
    <lineage>
        <taxon>Bacteria</taxon>
        <taxon>Bacillati</taxon>
        <taxon>Actinomycetota</taxon>
        <taxon>Actinomycetes</taxon>
        <taxon>Frankiales</taxon>
        <taxon>environmental samples</taxon>
    </lineage>
</organism>
<dbReference type="GO" id="GO:0008757">
    <property type="term" value="F:S-adenosylmethionine-dependent methyltransferase activity"/>
    <property type="evidence" value="ECO:0007669"/>
    <property type="project" value="InterPro"/>
</dbReference>
<gene>
    <name evidence="2" type="ORF">AVDCRST_MAG16-1090</name>
</gene>
<dbReference type="InterPro" id="IPR013216">
    <property type="entry name" value="Methyltransf_11"/>
</dbReference>
<dbReference type="Gene3D" id="3.40.50.150">
    <property type="entry name" value="Vaccinia Virus protein VP39"/>
    <property type="match status" value="1"/>
</dbReference>
<protein>
    <recommendedName>
        <fullName evidence="1">Methyltransferase type 11 domain-containing protein</fullName>
    </recommendedName>
</protein>
<evidence type="ECO:0000259" key="1">
    <source>
        <dbReference type="Pfam" id="PF08241"/>
    </source>
</evidence>
<accession>A0A6J4LAC6</accession>
<name>A0A6J4LAC6_9ACTN</name>
<proteinExistence type="predicted"/>
<dbReference type="InterPro" id="IPR029063">
    <property type="entry name" value="SAM-dependent_MTases_sf"/>
</dbReference>
<reference evidence="2" key="1">
    <citation type="submission" date="2020-02" db="EMBL/GenBank/DDBJ databases">
        <authorList>
            <person name="Meier V. D."/>
        </authorList>
    </citation>
    <scope>NUCLEOTIDE SEQUENCE</scope>
    <source>
        <strain evidence="2">AVDCRST_MAG16</strain>
    </source>
</reference>
<dbReference type="PANTHER" id="PTHR43591:SF24">
    <property type="entry name" value="2-METHOXY-6-POLYPRENYL-1,4-BENZOQUINOL METHYLASE, MITOCHONDRIAL"/>
    <property type="match status" value="1"/>
</dbReference>
<evidence type="ECO:0000313" key="2">
    <source>
        <dbReference type="EMBL" id="CAA9326823.1"/>
    </source>
</evidence>
<sequence>MRVSPETPGVVIGNTIAKSTAANPAIRWLSGRFLSRLDALAADTAADPRPATRPLEVGAGEGVVSERLQQRFGSCVALDLPDAGLREHWRARPGPGYVHGDATRLPFRDGAFDLVVCVEVLEHLHDPAAALRELARVTSRHLLLSVPHEPFFRGSNLLCGRYLPALGNTPGHVQHWSGAGFQRFVSQVANVRSVASPYPWTLVWATKV</sequence>
<dbReference type="AlphaFoldDB" id="A0A6J4LAC6"/>
<dbReference type="SUPFAM" id="SSF53335">
    <property type="entry name" value="S-adenosyl-L-methionine-dependent methyltransferases"/>
    <property type="match status" value="1"/>
</dbReference>
<dbReference type="EMBL" id="CADCUE010000090">
    <property type="protein sequence ID" value="CAA9326823.1"/>
    <property type="molecule type" value="Genomic_DNA"/>
</dbReference>
<dbReference type="CDD" id="cd02440">
    <property type="entry name" value="AdoMet_MTases"/>
    <property type="match status" value="1"/>
</dbReference>
<dbReference type="PANTHER" id="PTHR43591">
    <property type="entry name" value="METHYLTRANSFERASE"/>
    <property type="match status" value="1"/>
</dbReference>
<feature type="domain" description="Methyltransferase type 11" evidence="1">
    <location>
        <begin position="55"/>
        <end position="139"/>
    </location>
</feature>